<dbReference type="EMBL" id="AHGT01000007">
    <property type="protein sequence ID" value="ESU38982.1"/>
    <property type="molecule type" value="Genomic_DNA"/>
</dbReference>
<proteinExistence type="predicted"/>
<comment type="caution">
    <text evidence="1">The sequence shown here is derived from an EMBL/GenBank/DDBJ whole genome shotgun (WGS) entry which is preliminary data.</text>
</comment>
<organism evidence="1 2">
    <name type="scientific">Giardia intestinalis</name>
    <name type="common">Giardia lamblia</name>
    <dbReference type="NCBI Taxonomy" id="5741"/>
    <lineage>
        <taxon>Eukaryota</taxon>
        <taxon>Metamonada</taxon>
        <taxon>Diplomonadida</taxon>
        <taxon>Hexamitidae</taxon>
        <taxon>Giardiinae</taxon>
        <taxon>Giardia</taxon>
    </lineage>
</organism>
<dbReference type="VEuPathDB" id="GiardiaDB:GL50803_0015158"/>
<dbReference type="InterPro" id="IPR052798">
    <property type="entry name" value="Giardia_VSA"/>
</dbReference>
<dbReference type="InterPro" id="IPR005127">
    <property type="entry name" value="Giardia_VSP"/>
</dbReference>
<reference evidence="1 2" key="2">
    <citation type="journal article" date="2013" name="Genome Biol. Evol.">
        <title>Genome sequencing of Giardia lamblia genotypes A2 and B isolates (DH and GS) and comparative analysis with the genomes of genotypes A1 and E (WB and Pig).</title>
        <authorList>
            <person name="Adam R.D."/>
            <person name="Dahlstrom E.W."/>
            <person name="Martens C.A."/>
            <person name="Bruno D.P."/>
            <person name="Barbian K.D."/>
            <person name="Ricklefs S.M."/>
            <person name="Hernandez M.M."/>
            <person name="Narla N.P."/>
            <person name="Patel R.B."/>
            <person name="Porcella S.F."/>
            <person name="Nash T.E."/>
        </authorList>
    </citation>
    <scope>NUCLEOTIDE SEQUENCE [LARGE SCALE GENOMIC DNA]</scope>
    <source>
        <strain evidence="1 2">DH</strain>
    </source>
</reference>
<name>V6TKY0_GIAIN</name>
<dbReference type="InterPro" id="IPR009030">
    <property type="entry name" value="Growth_fac_rcpt_cys_sf"/>
</dbReference>
<dbReference type="PANTHER" id="PTHR23275">
    <property type="entry name" value="CABRIOLET.-RELATED"/>
    <property type="match status" value="1"/>
</dbReference>
<dbReference type="Proteomes" id="UP000018320">
    <property type="component" value="Unassembled WGS sequence"/>
</dbReference>
<dbReference type="AlphaFoldDB" id="V6TKY0"/>
<dbReference type="Pfam" id="PF03302">
    <property type="entry name" value="VSP"/>
    <property type="match status" value="1"/>
</dbReference>
<dbReference type="SUPFAM" id="SSF57184">
    <property type="entry name" value="Growth factor receptor domain"/>
    <property type="match status" value="1"/>
</dbReference>
<feature type="non-terminal residue" evidence="1">
    <location>
        <position position="1"/>
    </location>
</feature>
<gene>
    <name evidence="1" type="ORF">DHA2_152342</name>
</gene>
<dbReference type="PANTHER" id="PTHR23275:SF100">
    <property type="entry name" value="EGF-LIKE DOMAIN-CONTAINING PROTEIN"/>
    <property type="match status" value="1"/>
</dbReference>
<protein>
    <submittedName>
        <fullName evidence="1">Variant-specific surface protein</fullName>
    </submittedName>
</protein>
<evidence type="ECO:0000313" key="1">
    <source>
        <dbReference type="EMBL" id="ESU38982.1"/>
    </source>
</evidence>
<evidence type="ECO:0000313" key="2">
    <source>
        <dbReference type="Proteomes" id="UP000018320"/>
    </source>
</evidence>
<accession>V6TKY0</accession>
<reference evidence="2" key="1">
    <citation type="submission" date="2012-02" db="EMBL/GenBank/DDBJ databases">
        <title>Genome sequencing of Giardia lamblia Genotypes A2 and B isolates (DH and GS) and comparative analysis with the genomes of Genotypes A1 and E (WB and Pig).</title>
        <authorList>
            <person name="Adam R."/>
            <person name="Dahlstrom E."/>
            <person name="Martens C."/>
            <person name="Bruno D."/>
            <person name="Barbian K."/>
            <person name="Porcella S.F."/>
            <person name="Nash T."/>
        </authorList>
    </citation>
    <scope>NUCLEOTIDE SEQUENCE</scope>
    <source>
        <strain evidence="2">DH</strain>
    </source>
</reference>
<dbReference type="VEuPathDB" id="GiardiaDB:DHA2_152342"/>
<sequence>VLSKLVADHPPADKCEIIGDAEICSQCNRGESQSAPTDGVCSADNNECSQKQDGKCTQCANRSFMYKGGCYKDSQAPGNTMCETANAGVCTLAKAGYFLPPDADRDNAHQSVIPCGDEEEITVKDGKKYKGVLHCTQCSTPDPAQDTNTAKAATCTACEDGFFVDSSNGCTACPENRLTCTGKIVKEEADGAIAYIATNDCTQLSSEGPIFSIPVSEGFVVSCLYLQPRREQSGSRGAWHLASWAVPGLSGCAPPALWASPVPLLVQGIGDAYPLGLRAIVSARASWYPGSFSPSCRGALLRPYPHEAAYSSMGRSWFRRGTPGPTILPAEAPLSVLLGSGPSVCTAASGVT</sequence>